<evidence type="ECO:0008006" key="2">
    <source>
        <dbReference type="Google" id="ProtNLM"/>
    </source>
</evidence>
<proteinExistence type="predicted"/>
<dbReference type="InterPro" id="IPR029044">
    <property type="entry name" value="Nucleotide-diphossugar_trans"/>
</dbReference>
<gene>
    <name evidence="1" type="ORF">LCGC14_2329400</name>
</gene>
<feature type="non-terminal residue" evidence="1">
    <location>
        <position position="1"/>
    </location>
</feature>
<dbReference type="Gene3D" id="3.90.550.10">
    <property type="entry name" value="Spore Coat Polysaccharide Biosynthesis Protein SpsA, Chain A"/>
    <property type="match status" value="1"/>
</dbReference>
<dbReference type="AlphaFoldDB" id="A0A0F9CF99"/>
<reference evidence="1" key="1">
    <citation type="journal article" date="2015" name="Nature">
        <title>Complex archaea that bridge the gap between prokaryotes and eukaryotes.</title>
        <authorList>
            <person name="Spang A."/>
            <person name="Saw J.H."/>
            <person name="Jorgensen S.L."/>
            <person name="Zaremba-Niedzwiedzka K."/>
            <person name="Martijn J."/>
            <person name="Lind A.E."/>
            <person name="van Eijk R."/>
            <person name="Schleper C."/>
            <person name="Guy L."/>
            <person name="Ettema T.J."/>
        </authorList>
    </citation>
    <scope>NUCLEOTIDE SEQUENCE</scope>
</reference>
<dbReference type="SUPFAM" id="SSF53448">
    <property type="entry name" value="Nucleotide-diphospho-sugar transferases"/>
    <property type="match status" value="1"/>
</dbReference>
<dbReference type="EMBL" id="LAZR01033445">
    <property type="protein sequence ID" value="KKL48053.1"/>
    <property type="molecule type" value="Genomic_DNA"/>
</dbReference>
<evidence type="ECO:0000313" key="1">
    <source>
        <dbReference type="EMBL" id="KKL48053.1"/>
    </source>
</evidence>
<sequence length="230" mass="27468">ANSLMKFHPDLDLIIYTEKDVGEKINFYKATPMFARELIKKYDLVLKLDADQIITGSLDYIFEQEYDFGGVINYNRTDPKTFGYVKVWDINPFEYFNAGFVALKSKRFIDHWWSLCNRPYFNNYQYKEQDLMNIMIHYGDYKINSFDRADRVHDYHSWHGLLSKGEWNKIVMKGDKLILPKNGDYPEEDKQIRVIHWGGGKDAVKMNYKIYFKEEVIKRLDYLTSETKKT</sequence>
<name>A0A0F9CF99_9ZZZZ</name>
<comment type="caution">
    <text evidence="1">The sequence shown here is derived from an EMBL/GenBank/DDBJ whole genome shotgun (WGS) entry which is preliminary data.</text>
</comment>
<organism evidence="1">
    <name type="scientific">marine sediment metagenome</name>
    <dbReference type="NCBI Taxonomy" id="412755"/>
    <lineage>
        <taxon>unclassified sequences</taxon>
        <taxon>metagenomes</taxon>
        <taxon>ecological metagenomes</taxon>
    </lineage>
</organism>
<protein>
    <recommendedName>
        <fullName evidence="2">Nucleotide-diphospho-sugar transferase domain-containing protein</fullName>
    </recommendedName>
</protein>
<accession>A0A0F9CF99</accession>